<proteinExistence type="predicted"/>
<dbReference type="PANTHER" id="PTHR48038:SF3">
    <property type="entry name" value="SPLICING FACTOR, ARGININE_SERINE-RICH 1-RELATED"/>
    <property type="match status" value="1"/>
</dbReference>
<evidence type="ECO:0000313" key="8">
    <source>
        <dbReference type="RefSeq" id="XP_065664085.1"/>
    </source>
</evidence>
<dbReference type="SUPFAM" id="SSF54928">
    <property type="entry name" value="RNA-binding domain, RBD"/>
    <property type="match status" value="1"/>
</dbReference>
<dbReference type="Proteomes" id="UP001652625">
    <property type="component" value="Chromosome 10"/>
</dbReference>
<dbReference type="InterPro" id="IPR012677">
    <property type="entry name" value="Nucleotide-bd_a/b_plait_sf"/>
</dbReference>
<evidence type="ECO:0000256" key="2">
    <source>
        <dbReference type="ARBA" id="ARBA00022884"/>
    </source>
</evidence>
<organism evidence="7 8">
    <name type="scientific">Hydra vulgaris</name>
    <name type="common">Hydra</name>
    <name type="synonym">Hydra attenuata</name>
    <dbReference type="NCBI Taxonomy" id="6087"/>
    <lineage>
        <taxon>Eukaryota</taxon>
        <taxon>Metazoa</taxon>
        <taxon>Cnidaria</taxon>
        <taxon>Hydrozoa</taxon>
        <taxon>Hydroidolina</taxon>
        <taxon>Anthoathecata</taxon>
        <taxon>Aplanulata</taxon>
        <taxon>Hydridae</taxon>
        <taxon>Hydra</taxon>
    </lineage>
</organism>
<feature type="region of interest" description="Disordered" evidence="5">
    <location>
        <begin position="78"/>
        <end position="103"/>
    </location>
</feature>
<dbReference type="SMART" id="SM00360">
    <property type="entry name" value="RRM"/>
    <property type="match status" value="2"/>
</dbReference>
<accession>A0ABM4CQE4</accession>
<feature type="domain" description="RRM" evidence="6">
    <location>
        <begin position="2"/>
        <end position="72"/>
    </location>
</feature>
<feature type="domain" description="RRM" evidence="6">
    <location>
        <begin position="112"/>
        <end position="185"/>
    </location>
</feature>
<dbReference type="Gene3D" id="3.30.70.330">
    <property type="match status" value="2"/>
</dbReference>
<comment type="subcellular location">
    <subcellularLocation>
        <location evidence="1">Nucleus</location>
    </subcellularLocation>
</comment>
<evidence type="ECO:0000256" key="3">
    <source>
        <dbReference type="ARBA" id="ARBA00023242"/>
    </source>
</evidence>
<feature type="region of interest" description="Disordered" evidence="5">
    <location>
        <begin position="180"/>
        <end position="263"/>
    </location>
</feature>
<evidence type="ECO:0000259" key="6">
    <source>
        <dbReference type="PROSITE" id="PS50102"/>
    </source>
</evidence>
<sequence length="263" mass="30788">MPRLYVGRLNNRVIERDLKKFFDNYGKIRDIMMKNGYAFVDFDDYRDADDAVYDLNGKELMGDRVIIEHAKGIERGSGGAPYGRERFKDDRNGYGRKQRARDKYGPPVRTKWMLRVENLSSRVSWQDLKDYCRPHAEVTYADAHRKERGVACICTSTYEDMKNLIRKIDNTELNGKKIRVLDDRGSASRSRSRSRSRQKSRSVSRSRSRSRSRSKREKSRSKSRSKSKSRSRSPEPVKSGERSRSRSRSSPKRSRSRSRSRSR</sequence>
<dbReference type="PROSITE" id="PS50102">
    <property type="entry name" value="RRM"/>
    <property type="match status" value="2"/>
</dbReference>
<feature type="compositionally biased region" description="Basic residues" evidence="5">
    <location>
        <begin position="190"/>
        <end position="231"/>
    </location>
</feature>
<dbReference type="GeneID" id="100208263"/>
<dbReference type="PANTHER" id="PTHR48038">
    <property type="entry name" value="RIBONUCLEOPROTEIN RB97D"/>
    <property type="match status" value="1"/>
</dbReference>
<evidence type="ECO:0000313" key="7">
    <source>
        <dbReference type="Proteomes" id="UP001652625"/>
    </source>
</evidence>
<evidence type="ECO:0000256" key="5">
    <source>
        <dbReference type="SAM" id="MobiDB-lite"/>
    </source>
</evidence>
<name>A0ABM4CQE4_HYDVU</name>
<dbReference type="InterPro" id="IPR035979">
    <property type="entry name" value="RBD_domain_sf"/>
</dbReference>
<feature type="compositionally biased region" description="Basic and acidic residues" evidence="5">
    <location>
        <begin position="232"/>
        <end position="244"/>
    </location>
</feature>
<dbReference type="Pfam" id="PF00076">
    <property type="entry name" value="RRM_1"/>
    <property type="match status" value="2"/>
</dbReference>
<reference evidence="8" key="1">
    <citation type="submission" date="2025-08" db="UniProtKB">
        <authorList>
            <consortium name="RefSeq"/>
        </authorList>
    </citation>
    <scope>IDENTIFICATION</scope>
</reference>
<keyword evidence="3" id="KW-0539">Nucleus</keyword>
<keyword evidence="7" id="KW-1185">Reference proteome</keyword>
<evidence type="ECO:0000256" key="1">
    <source>
        <dbReference type="ARBA" id="ARBA00004123"/>
    </source>
</evidence>
<feature type="compositionally biased region" description="Basic residues" evidence="5">
    <location>
        <begin position="245"/>
        <end position="263"/>
    </location>
</feature>
<evidence type="ECO:0000256" key="4">
    <source>
        <dbReference type="PROSITE-ProRule" id="PRU00176"/>
    </source>
</evidence>
<dbReference type="InterPro" id="IPR000504">
    <property type="entry name" value="RRM_dom"/>
</dbReference>
<gene>
    <name evidence="8" type="primary">LOC100208263</name>
</gene>
<feature type="compositionally biased region" description="Basic and acidic residues" evidence="5">
    <location>
        <begin position="83"/>
        <end position="93"/>
    </location>
</feature>
<dbReference type="RefSeq" id="XP_065664085.1">
    <property type="nucleotide sequence ID" value="XM_065808013.1"/>
</dbReference>
<protein>
    <submittedName>
        <fullName evidence="8">Serine/arginine-rich splicing factor 6 isoform X2</fullName>
    </submittedName>
</protein>
<keyword evidence="2 4" id="KW-0694">RNA-binding</keyword>